<dbReference type="SUPFAM" id="SSF50814">
    <property type="entry name" value="Lipocalins"/>
    <property type="match status" value="1"/>
</dbReference>
<evidence type="ECO:0008006" key="6">
    <source>
        <dbReference type="Google" id="ProtNLM"/>
    </source>
</evidence>
<keyword evidence="3" id="KW-0964">Secreted</keyword>
<sequence>MLRSGLLRIFSATGSCRGLLHVVPGAMTLVRAWLLFVAFNIDLAQENPEEVPVQPDFDAHKVEGRWFTIQLATSHRDLVLPTDPLRLSLYSIQTRDSGDVDFVLFEKGEGVCTGINVTVHPAGLPGQYQGTCEYFLGNPGAMLKREVQLGVTDALHRAQHLEELPALGRLRNPPSVEGGSMNVHFVSTDYNNLILYVRFEDSEVTNLWALLARRMLEDPTWLGKYLVFIEKFHLLKAPIFNIAGKRCPSAAPQLFKETSVPQIGPRCRFSLGPLHLLLLQSPFLLLTTASSRGKPSAAPRGLEPRATSACLVFPSLSVVTWSHRTPQRDPQDSPPGL</sequence>
<reference evidence="4 5" key="1">
    <citation type="journal article" date="2023" name="bioRxiv">
        <title>Conserved and derived expression patterns and positive selection on dental genes reveal complex evolutionary context of ever-growing rodent molars.</title>
        <authorList>
            <person name="Calamari Z.T."/>
            <person name="Song A."/>
            <person name="Cohen E."/>
            <person name="Akter M."/>
            <person name="Roy R.D."/>
            <person name="Hallikas O."/>
            <person name="Christensen M.M."/>
            <person name="Li P."/>
            <person name="Marangoni P."/>
            <person name="Jernvall J."/>
            <person name="Klein O.D."/>
        </authorList>
    </citation>
    <scope>NUCLEOTIDE SEQUENCE [LARGE SCALE GENOMIC DNA]</scope>
    <source>
        <strain evidence="4">V071</strain>
    </source>
</reference>
<dbReference type="AlphaFoldDB" id="A0AAW0H3M9"/>
<evidence type="ECO:0000313" key="5">
    <source>
        <dbReference type="Proteomes" id="UP001488838"/>
    </source>
</evidence>
<dbReference type="PANTHER" id="PTHR11430">
    <property type="entry name" value="LIPOCALIN"/>
    <property type="match status" value="1"/>
</dbReference>
<dbReference type="InterPro" id="IPR012674">
    <property type="entry name" value="Calycin"/>
</dbReference>
<dbReference type="InterPro" id="IPR022272">
    <property type="entry name" value="Lipocalin_CS"/>
</dbReference>
<evidence type="ECO:0000256" key="1">
    <source>
        <dbReference type="ARBA" id="ARBA00004613"/>
    </source>
</evidence>
<dbReference type="Gene3D" id="2.40.128.20">
    <property type="match status" value="1"/>
</dbReference>
<proteinExistence type="inferred from homology"/>
<comment type="subcellular location">
    <subcellularLocation>
        <location evidence="1">Secreted</location>
    </subcellularLocation>
</comment>
<dbReference type="PROSITE" id="PS00213">
    <property type="entry name" value="LIPOCALIN"/>
    <property type="match status" value="1"/>
</dbReference>
<accession>A0AAW0H3M9</accession>
<dbReference type="Proteomes" id="UP001488838">
    <property type="component" value="Unassembled WGS sequence"/>
</dbReference>
<dbReference type="EMBL" id="JBBHLL010001523">
    <property type="protein sequence ID" value="KAK7795998.1"/>
    <property type="molecule type" value="Genomic_DNA"/>
</dbReference>
<comment type="similarity">
    <text evidence="2">Belongs to the calycin superfamily. Lipocalin family.</text>
</comment>
<dbReference type="InterPro" id="IPR002345">
    <property type="entry name" value="Lipocalin"/>
</dbReference>
<organism evidence="4 5">
    <name type="scientific">Myodes glareolus</name>
    <name type="common">Bank vole</name>
    <name type="synonym">Clethrionomys glareolus</name>
    <dbReference type="NCBI Taxonomy" id="447135"/>
    <lineage>
        <taxon>Eukaryota</taxon>
        <taxon>Metazoa</taxon>
        <taxon>Chordata</taxon>
        <taxon>Craniata</taxon>
        <taxon>Vertebrata</taxon>
        <taxon>Euteleostomi</taxon>
        <taxon>Mammalia</taxon>
        <taxon>Eutheria</taxon>
        <taxon>Euarchontoglires</taxon>
        <taxon>Glires</taxon>
        <taxon>Rodentia</taxon>
        <taxon>Myomorpha</taxon>
        <taxon>Muroidea</taxon>
        <taxon>Cricetidae</taxon>
        <taxon>Arvicolinae</taxon>
        <taxon>Myodes</taxon>
    </lineage>
</organism>
<keyword evidence="5" id="KW-1185">Reference proteome</keyword>
<evidence type="ECO:0000256" key="2">
    <source>
        <dbReference type="ARBA" id="ARBA00006889"/>
    </source>
</evidence>
<gene>
    <name evidence="4" type="ORF">U0070_007666</name>
</gene>
<name>A0AAW0H3M9_MYOGA</name>
<evidence type="ECO:0000256" key="3">
    <source>
        <dbReference type="ARBA" id="ARBA00022525"/>
    </source>
</evidence>
<evidence type="ECO:0000313" key="4">
    <source>
        <dbReference type="EMBL" id="KAK7795998.1"/>
    </source>
</evidence>
<dbReference type="GO" id="GO:0036094">
    <property type="term" value="F:small molecule binding"/>
    <property type="evidence" value="ECO:0007669"/>
    <property type="project" value="InterPro"/>
</dbReference>
<dbReference type="PANTHER" id="PTHR11430:SF120">
    <property type="entry name" value="LIPOCALIN_CYTOSOLIC FATTY-ACID BINDING DOMAIN-CONTAINING PROTEIN"/>
    <property type="match status" value="1"/>
</dbReference>
<protein>
    <recommendedName>
        <fullName evidence="6">Lipocalin/cytosolic fatty-acid binding domain-containing protein</fullName>
    </recommendedName>
</protein>
<dbReference type="GO" id="GO:0005615">
    <property type="term" value="C:extracellular space"/>
    <property type="evidence" value="ECO:0007669"/>
    <property type="project" value="TreeGrafter"/>
</dbReference>
<comment type="caution">
    <text evidence="4">The sequence shown here is derived from an EMBL/GenBank/DDBJ whole genome shotgun (WGS) entry which is preliminary data.</text>
</comment>